<dbReference type="SUPFAM" id="SSF53756">
    <property type="entry name" value="UDP-Glycosyltransferase/glycogen phosphorylase"/>
    <property type="match status" value="1"/>
</dbReference>
<dbReference type="Pfam" id="PF00534">
    <property type="entry name" value="Glycos_transf_1"/>
    <property type="match status" value="1"/>
</dbReference>
<feature type="domain" description="Glycosyl transferase family 1" evidence="1">
    <location>
        <begin position="200"/>
        <end position="356"/>
    </location>
</feature>
<dbReference type="Pfam" id="PF13439">
    <property type="entry name" value="Glyco_transf_4"/>
    <property type="match status" value="1"/>
</dbReference>
<dbReference type="InterPro" id="IPR001296">
    <property type="entry name" value="Glyco_trans_1"/>
</dbReference>
<proteinExistence type="predicted"/>
<keyword evidence="3" id="KW-0808">Transferase</keyword>
<dbReference type="Gene3D" id="3.40.50.2000">
    <property type="entry name" value="Glycogen Phosphorylase B"/>
    <property type="match status" value="2"/>
</dbReference>
<dbReference type="InterPro" id="IPR028098">
    <property type="entry name" value="Glyco_trans_4-like_N"/>
</dbReference>
<dbReference type="GO" id="GO:0016757">
    <property type="term" value="F:glycosyltransferase activity"/>
    <property type="evidence" value="ECO:0007669"/>
    <property type="project" value="InterPro"/>
</dbReference>
<dbReference type="Proteomes" id="UP000256708">
    <property type="component" value="Unassembled WGS sequence"/>
</dbReference>
<evidence type="ECO:0000259" key="2">
    <source>
        <dbReference type="Pfam" id="PF13439"/>
    </source>
</evidence>
<accession>A0A3D8L8K3</accession>
<dbReference type="PANTHER" id="PTHR12526">
    <property type="entry name" value="GLYCOSYLTRANSFERASE"/>
    <property type="match status" value="1"/>
</dbReference>
<evidence type="ECO:0000259" key="1">
    <source>
        <dbReference type="Pfam" id="PF00534"/>
    </source>
</evidence>
<comment type="caution">
    <text evidence="3">The sequence shown here is derived from an EMBL/GenBank/DDBJ whole genome shotgun (WGS) entry which is preliminary data.</text>
</comment>
<protein>
    <submittedName>
        <fullName evidence="3">Glycosyltransferase family 1 protein</fullName>
    </submittedName>
</protein>
<feature type="domain" description="Glycosyltransferase subfamily 4-like N-terminal" evidence="2">
    <location>
        <begin position="33"/>
        <end position="182"/>
    </location>
</feature>
<evidence type="ECO:0000313" key="3">
    <source>
        <dbReference type="EMBL" id="RDV13687.1"/>
    </source>
</evidence>
<dbReference type="AlphaFoldDB" id="A0A3D8L8K3"/>
<name>A0A3D8L8K3_9BACT</name>
<reference evidence="4" key="1">
    <citation type="submission" date="2018-08" db="EMBL/GenBank/DDBJ databases">
        <authorList>
            <person name="Liu Z.-W."/>
            <person name="Du Z.-J."/>
        </authorList>
    </citation>
    <scope>NUCLEOTIDE SEQUENCE [LARGE SCALE GENOMIC DNA]</scope>
    <source>
        <strain evidence="4">H4X</strain>
    </source>
</reference>
<dbReference type="OrthoDB" id="9811239at2"/>
<gene>
    <name evidence="3" type="ORF">DXT99_18120</name>
</gene>
<organism evidence="3 4">
    <name type="scientific">Pontibacter diazotrophicus</name>
    <dbReference type="NCBI Taxonomy" id="1400979"/>
    <lineage>
        <taxon>Bacteria</taxon>
        <taxon>Pseudomonadati</taxon>
        <taxon>Bacteroidota</taxon>
        <taxon>Cytophagia</taxon>
        <taxon>Cytophagales</taxon>
        <taxon>Hymenobacteraceae</taxon>
        <taxon>Pontibacter</taxon>
    </lineage>
</organism>
<dbReference type="PANTHER" id="PTHR12526:SF630">
    <property type="entry name" value="GLYCOSYLTRANSFERASE"/>
    <property type="match status" value="1"/>
</dbReference>
<evidence type="ECO:0000313" key="4">
    <source>
        <dbReference type="Proteomes" id="UP000256708"/>
    </source>
</evidence>
<dbReference type="CDD" id="cd03801">
    <property type="entry name" value="GT4_PimA-like"/>
    <property type="match status" value="1"/>
</dbReference>
<dbReference type="EMBL" id="QRGR01000021">
    <property type="protein sequence ID" value="RDV13687.1"/>
    <property type="molecule type" value="Genomic_DNA"/>
</dbReference>
<sequence>MTIGVCGPVDLKMLNWDHSEADIPHGHAVPLTTYFVNGLLKRGYKVIVYTNSTEIEEPLVLKTEQVTVCVGRQKPQPGRRFFQYEVKELQQLIKENPCDFISAFWSYEYAWAALRSGIPTVVSLHDVALQILLQHKDMFRLVRWAINYIVVTKAKHLIANSSYTYNMLDRGTRKKTRIINNFFTSEMEEILPPPSRKGNYITSVAMGFSHRKNIETALQAFAIVRKQHPELEYHLLGADMEPGGLAQQYARQHNLEKGVKFIGLQPYNTVLETIANAKLLLHTAREESFGMVLLEAMVAKTPVIGGNSSGYIPTLLDNGNAGLLCNINSPQAVAQCVLKLVEDEQLGQQLVETAYSFAHNNYSEDVVIQQHLACYADILGKPIHAITPPAAATKPHPVKL</sequence>
<keyword evidence="4" id="KW-1185">Reference proteome</keyword>